<keyword evidence="4" id="KW-0325">Glycoprotein</keyword>
<gene>
    <name evidence="5" type="ORF">OFUS_LOCUS20984</name>
</gene>
<accession>A0A8J1TVF1</accession>
<dbReference type="AlphaFoldDB" id="A0A8J1TVF1"/>
<reference evidence="5" key="1">
    <citation type="submission" date="2022-03" db="EMBL/GenBank/DDBJ databases">
        <authorList>
            <person name="Martin C."/>
        </authorList>
    </citation>
    <scope>NUCLEOTIDE SEQUENCE</scope>
</reference>
<keyword evidence="3" id="KW-0732">Signal</keyword>
<evidence type="ECO:0000256" key="3">
    <source>
        <dbReference type="ARBA" id="ARBA00022729"/>
    </source>
</evidence>
<dbReference type="EMBL" id="CAIIXF020000010">
    <property type="protein sequence ID" value="CAH1796593.1"/>
    <property type="molecule type" value="Genomic_DNA"/>
</dbReference>
<organism evidence="5 6">
    <name type="scientific">Owenia fusiformis</name>
    <name type="common">Polychaete worm</name>
    <dbReference type="NCBI Taxonomy" id="6347"/>
    <lineage>
        <taxon>Eukaryota</taxon>
        <taxon>Metazoa</taxon>
        <taxon>Spiralia</taxon>
        <taxon>Lophotrochozoa</taxon>
        <taxon>Annelida</taxon>
        <taxon>Polychaeta</taxon>
        <taxon>Sedentaria</taxon>
        <taxon>Canalipalpata</taxon>
        <taxon>Sabellida</taxon>
        <taxon>Oweniida</taxon>
        <taxon>Oweniidae</taxon>
        <taxon>Owenia</taxon>
    </lineage>
</organism>
<dbReference type="InterPro" id="IPR025155">
    <property type="entry name" value="WxxW_domain"/>
</dbReference>
<comment type="subcellular location">
    <subcellularLocation>
        <location evidence="1">Secreted</location>
    </subcellularLocation>
</comment>
<keyword evidence="6" id="KW-1185">Reference proteome</keyword>
<dbReference type="Pfam" id="PF13330">
    <property type="entry name" value="Mucin2_WxxW"/>
    <property type="match status" value="1"/>
</dbReference>
<evidence type="ECO:0000256" key="2">
    <source>
        <dbReference type="ARBA" id="ARBA00022525"/>
    </source>
</evidence>
<evidence type="ECO:0000313" key="6">
    <source>
        <dbReference type="Proteomes" id="UP000749559"/>
    </source>
</evidence>
<dbReference type="OrthoDB" id="9929167at2759"/>
<dbReference type="Proteomes" id="UP000749559">
    <property type="component" value="Unassembled WGS sequence"/>
</dbReference>
<evidence type="ECO:0000256" key="1">
    <source>
        <dbReference type="ARBA" id="ARBA00004613"/>
    </source>
</evidence>
<dbReference type="GO" id="GO:0005576">
    <property type="term" value="C:extracellular region"/>
    <property type="evidence" value="ECO:0007669"/>
    <property type="project" value="UniProtKB-SubCell"/>
</dbReference>
<keyword evidence="2" id="KW-0964">Secreted</keyword>
<protein>
    <submittedName>
        <fullName evidence="5">Uncharacterized protein</fullName>
    </submittedName>
</protein>
<sequence length="144" mass="15973">MTGSYLQVVTLFLIFYVLDKSTAGQSCKGKLQKKFENCGVVTASWSPWYSRDDPMDGVENEDIAGQVKTMSMQCQTSRLGAQCRVKGTTDNYVVSGADTFGDVKLKFPWLCVPDRGLRCLNSEQAGGVTCPDFEIRYLCPDNFP</sequence>
<evidence type="ECO:0000313" key="5">
    <source>
        <dbReference type="EMBL" id="CAH1796593.1"/>
    </source>
</evidence>
<comment type="caution">
    <text evidence="5">The sequence shown here is derived from an EMBL/GenBank/DDBJ whole genome shotgun (WGS) entry which is preliminary data.</text>
</comment>
<evidence type="ECO:0000256" key="4">
    <source>
        <dbReference type="ARBA" id="ARBA00023180"/>
    </source>
</evidence>
<name>A0A8J1TVF1_OWEFU</name>
<proteinExistence type="predicted"/>